<dbReference type="SUPFAM" id="SSF48726">
    <property type="entry name" value="Immunoglobulin"/>
    <property type="match status" value="1"/>
</dbReference>
<sequence>MEDALNTVKSSEIQAVEGRKISLPCPLSAPSRDKVYMVLWFKDDAGIPLYSAWQTADPYALNFAHEVK</sequence>
<evidence type="ECO:0000313" key="2">
    <source>
        <dbReference type="Proteomes" id="UP000075920"/>
    </source>
</evidence>
<dbReference type="VEuPathDB" id="VectorBase:AMIN001537"/>
<accession>A0A182VTZ4</accession>
<keyword evidence="2" id="KW-1185">Reference proteome</keyword>
<dbReference type="InterPro" id="IPR036179">
    <property type="entry name" value="Ig-like_dom_sf"/>
</dbReference>
<organism evidence="1 2">
    <name type="scientific">Anopheles minimus</name>
    <dbReference type="NCBI Taxonomy" id="112268"/>
    <lineage>
        <taxon>Eukaryota</taxon>
        <taxon>Metazoa</taxon>
        <taxon>Ecdysozoa</taxon>
        <taxon>Arthropoda</taxon>
        <taxon>Hexapoda</taxon>
        <taxon>Insecta</taxon>
        <taxon>Pterygota</taxon>
        <taxon>Neoptera</taxon>
        <taxon>Endopterygota</taxon>
        <taxon>Diptera</taxon>
        <taxon>Nematocera</taxon>
        <taxon>Culicoidea</taxon>
        <taxon>Culicidae</taxon>
        <taxon>Anophelinae</taxon>
        <taxon>Anopheles</taxon>
    </lineage>
</organism>
<reference evidence="2" key="1">
    <citation type="submission" date="2013-03" db="EMBL/GenBank/DDBJ databases">
        <title>The Genome Sequence of Anopheles minimus MINIMUS1.</title>
        <authorList>
            <consortium name="The Broad Institute Genomics Platform"/>
            <person name="Neafsey D.E."/>
            <person name="Walton C."/>
            <person name="Walker B."/>
            <person name="Young S.K."/>
            <person name="Zeng Q."/>
            <person name="Gargeya S."/>
            <person name="Fitzgerald M."/>
            <person name="Haas B."/>
            <person name="Abouelleil A."/>
            <person name="Allen A.W."/>
            <person name="Alvarado L."/>
            <person name="Arachchi H.M."/>
            <person name="Berlin A.M."/>
            <person name="Chapman S.B."/>
            <person name="Gainer-Dewar J."/>
            <person name="Goldberg J."/>
            <person name="Griggs A."/>
            <person name="Gujja S."/>
            <person name="Hansen M."/>
            <person name="Howarth C."/>
            <person name="Imamovic A."/>
            <person name="Ireland A."/>
            <person name="Larimer J."/>
            <person name="McCowan C."/>
            <person name="Murphy C."/>
            <person name="Pearson M."/>
            <person name="Poon T.W."/>
            <person name="Priest M."/>
            <person name="Roberts A."/>
            <person name="Saif S."/>
            <person name="Shea T."/>
            <person name="Sisk P."/>
            <person name="Sykes S."/>
            <person name="Wortman J."/>
            <person name="Nusbaum C."/>
            <person name="Birren B."/>
        </authorList>
    </citation>
    <scope>NUCLEOTIDE SEQUENCE [LARGE SCALE GENOMIC DNA]</scope>
    <source>
        <strain evidence="2">MINIMUS1</strain>
    </source>
</reference>
<proteinExistence type="predicted"/>
<dbReference type="Gene3D" id="2.60.40.10">
    <property type="entry name" value="Immunoglobulins"/>
    <property type="match status" value="1"/>
</dbReference>
<name>A0A182VTZ4_9DIPT</name>
<dbReference type="EnsemblMetazoa" id="AMIN001537-RA">
    <property type="protein sequence ID" value="AMIN001537-PA"/>
    <property type="gene ID" value="AMIN001537"/>
</dbReference>
<evidence type="ECO:0000313" key="1">
    <source>
        <dbReference type="EnsemblMetazoa" id="AMIN001537-PA"/>
    </source>
</evidence>
<dbReference type="InterPro" id="IPR013783">
    <property type="entry name" value="Ig-like_fold"/>
</dbReference>
<dbReference type="AlphaFoldDB" id="A0A182VTZ4"/>
<protein>
    <recommendedName>
        <fullName evidence="3">Ig-like domain-containing protein</fullName>
    </recommendedName>
</protein>
<evidence type="ECO:0008006" key="3">
    <source>
        <dbReference type="Google" id="ProtNLM"/>
    </source>
</evidence>
<dbReference type="STRING" id="112268.A0A182VTZ4"/>
<reference evidence="1" key="2">
    <citation type="submission" date="2020-05" db="UniProtKB">
        <authorList>
            <consortium name="EnsemblMetazoa"/>
        </authorList>
    </citation>
    <scope>IDENTIFICATION</scope>
    <source>
        <strain evidence="1">MINIMUS1</strain>
    </source>
</reference>
<dbReference type="Proteomes" id="UP000075920">
    <property type="component" value="Unassembled WGS sequence"/>
</dbReference>